<dbReference type="Pfam" id="PF04560">
    <property type="entry name" value="RNA_pol_Rpb2_7"/>
    <property type="match status" value="1"/>
</dbReference>
<evidence type="ECO:0000256" key="3">
    <source>
        <dbReference type="ARBA" id="ARBA00011730"/>
    </source>
</evidence>
<dbReference type="AlphaFoldDB" id="A0AAE8SZN9"/>
<dbReference type="Pfam" id="PF04565">
    <property type="entry name" value="RNA_pol_Rpb2_3"/>
    <property type="match status" value="1"/>
</dbReference>
<evidence type="ECO:0000259" key="20">
    <source>
        <dbReference type="Pfam" id="PF04565"/>
    </source>
</evidence>
<evidence type="ECO:0000256" key="1">
    <source>
        <dbReference type="ARBA" id="ARBA00004123"/>
    </source>
</evidence>
<dbReference type="InterPro" id="IPR015712">
    <property type="entry name" value="DNA-dir_RNA_pol_su2"/>
</dbReference>
<evidence type="ECO:0000256" key="2">
    <source>
        <dbReference type="ARBA" id="ARBA00006835"/>
    </source>
</evidence>
<evidence type="ECO:0000256" key="5">
    <source>
        <dbReference type="ARBA" id="ARBA00022679"/>
    </source>
</evidence>
<keyword evidence="12" id="KW-0539">Nucleus</keyword>
<dbReference type="Proteomes" id="UP001187682">
    <property type="component" value="Unassembled WGS sequence"/>
</dbReference>
<keyword evidence="11 14" id="KW-0804">Transcription</keyword>
<organism evidence="23 24">
    <name type="scientific">Cephalotrichum gorgonifer</name>
    <dbReference type="NCBI Taxonomy" id="2041049"/>
    <lineage>
        <taxon>Eukaryota</taxon>
        <taxon>Fungi</taxon>
        <taxon>Dikarya</taxon>
        <taxon>Ascomycota</taxon>
        <taxon>Pezizomycotina</taxon>
        <taxon>Sordariomycetes</taxon>
        <taxon>Hypocreomycetidae</taxon>
        <taxon>Microascales</taxon>
        <taxon>Microascaceae</taxon>
        <taxon>Cephalotrichum</taxon>
    </lineage>
</organism>
<dbReference type="InterPro" id="IPR007644">
    <property type="entry name" value="RNA_pol_bsu_protrusion"/>
</dbReference>
<dbReference type="GO" id="GO:0008270">
    <property type="term" value="F:zinc ion binding"/>
    <property type="evidence" value="ECO:0007669"/>
    <property type="project" value="UniProtKB-KW"/>
</dbReference>
<evidence type="ECO:0000256" key="4">
    <source>
        <dbReference type="ARBA" id="ARBA00022478"/>
    </source>
</evidence>
<reference evidence="23" key="1">
    <citation type="submission" date="2018-03" db="EMBL/GenBank/DDBJ databases">
        <authorList>
            <person name="Guldener U."/>
        </authorList>
    </citation>
    <scope>NUCLEOTIDE SEQUENCE</scope>
</reference>
<dbReference type="InterPro" id="IPR007642">
    <property type="entry name" value="RNA_pol_Rpb2_2"/>
</dbReference>
<keyword evidence="9" id="KW-0862">Zinc</keyword>
<evidence type="ECO:0000256" key="13">
    <source>
        <dbReference type="RuleBase" id="RU000434"/>
    </source>
</evidence>
<dbReference type="PROSITE" id="PS01166">
    <property type="entry name" value="RNA_POL_BETA"/>
    <property type="match status" value="1"/>
</dbReference>
<evidence type="ECO:0000259" key="16">
    <source>
        <dbReference type="Pfam" id="PF00562"/>
    </source>
</evidence>
<dbReference type="FunFam" id="2.40.270.10:FF:000006">
    <property type="entry name" value="DNA-directed RNA polymerase subunit beta"/>
    <property type="match status" value="1"/>
</dbReference>
<evidence type="ECO:0000256" key="10">
    <source>
        <dbReference type="ARBA" id="ARBA00022842"/>
    </source>
</evidence>
<dbReference type="FunFam" id="3.90.1110.10:FF:000003">
    <property type="entry name" value="DNA-directed RNA polymerase subunit beta"/>
    <property type="match status" value="1"/>
</dbReference>
<dbReference type="GO" id="GO:0003677">
    <property type="term" value="F:DNA binding"/>
    <property type="evidence" value="ECO:0007669"/>
    <property type="project" value="InterPro"/>
</dbReference>
<dbReference type="SUPFAM" id="SSF64484">
    <property type="entry name" value="beta and beta-prime subunits of DNA dependent RNA-polymerase"/>
    <property type="match status" value="1"/>
</dbReference>
<dbReference type="Gene3D" id="3.90.1110.10">
    <property type="entry name" value="RNA polymerase Rpb2, domain 2"/>
    <property type="match status" value="1"/>
</dbReference>
<evidence type="ECO:0000256" key="6">
    <source>
        <dbReference type="ARBA" id="ARBA00022695"/>
    </source>
</evidence>
<keyword evidence="7" id="KW-0479">Metal-binding</keyword>
<dbReference type="Gene3D" id="3.90.1100.10">
    <property type="match status" value="1"/>
</dbReference>
<dbReference type="InterPro" id="IPR007645">
    <property type="entry name" value="RNA_pol_Rpb2_3"/>
</dbReference>
<feature type="domain" description="RNA polymerase Rpb2" evidence="22">
    <location>
        <begin position="704"/>
        <end position="775"/>
    </location>
</feature>
<dbReference type="InterPro" id="IPR007647">
    <property type="entry name" value="RNA_pol_Rpb2_5"/>
</dbReference>
<dbReference type="GO" id="GO:0000428">
    <property type="term" value="C:DNA-directed RNA polymerase complex"/>
    <property type="evidence" value="ECO:0007669"/>
    <property type="project" value="UniProtKB-KW"/>
</dbReference>
<protein>
    <recommendedName>
        <fullName evidence="14">DNA-directed RNA polymerase subunit beta</fullName>
        <ecNumber evidence="14">2.7.7.6</ecNumber>
    </recommendedName>
</protein>
<keyword evidence="6 14" id="KW-0548">Nucleotidyltransferase</keyword>
<feature type="domain" description="RNA polymerase Rpb2" evidence="21">
    <location>
        <begin position="604"/>
        <end position="664"/>
    </location>
</feature>
<evidence type="ECO:0000259" key="21">
    <source>
        <dbReference type="Pfam" id="PF04566"/>
    </source>
</evidence>
<comment type="function">
    <text evidence="14">DNA-dependent RNA polymerase catalyzes the transcription of DNA into RNA using the four ribonucleoside triphosphates as substrates.</text>
</comment>
<feature type="region of interest" description="Disordered" evidence="15">
    <location>
        <begin position="951"/>
        <end position="973"/>
    </location>
</feature>
<evidence type="ECO:0000256" key="11">
    <source>
        <dbReference type="ARBA" id="ARBA00023163"/>
    </source>
</evidence>
<name>A0AAE8SZN9_9PEZI</name>
<evidence type="ECO:0000313" key="24">
    <source>
        <dbReference type="Proteomes" id="UP001187682"/>
    </source>
</evidence>
<dbReference type="EMBL" id="ONZQ02000018">
    <property type="protein sequence ID" value="SPO07156.1"/>
    <property type="molecule type" value="Genomic_DNA"/>
</dbReference>
<evidence type="ECO:0000259" key="19">
    <source>
        <dbReference type="Pfam" id="PF04563"/>
    </source>
</evidence>
<evidence type="ECO:0000256" key="7">
    <source>
        <dbReference type="ARBA" id="ARBA00022723"/>
    </source>
</evidence>
<accession>A0AAE8SZN9</accession>
<evidence type="ECO:0000256" key="9">
    <source>
        <dbReference type="ARBA" id="ARBA00022833"/>
    </source>
</evidence>
<dbReference type="Pfam" id="PF04566">
    <property type="entry name" value="RNA_pol_Rpb2_4"/>
    <property type="match status" value="1"/>
</dbReference>
<feature type="region of interest" description="Disordered" evidence="15">
    <location>
        <begin position="145"/>
        <end position="179"/>
    </location>
</feature>
<keyword evidence="5 14" id="KW-0808">Transferase</keyword>
<dbReference type="Gene3D" id="2.40.270.10">
    <property type="entry name" value="DNA-directed RNA polymerase, subunit 2, domain 6"/>
    <property type="match status" value="1"/>
</dbReference>
<comment type="catalytic activity">
    <reaction evidence="14">
        <text>RNA(n) + a ribonucleoside 5'-triphosphate = RNA(n+1) + diphosphate</text>
        <dbReference type="Rhea" id="RHEA:21248"/>
        <dbReference type="Rhea" id="RHEA-COMP:14527"/>
        <dbReference type="Rhea" id="RHEA-COMP:17342"/>
        <dbReference type="ChEBI" id="CHEBI:33019"/>
        <dbReference type="ChEBI" id="CHEBI:61557"/>
        <dbReference type="ChEBI" id="CHEBI:140395"/>
        <dbReference type="EC" id="2.7.7.6"/>
    </reaction>
</comment>
<dbReference type="InterPro" id="IPR007120">
    <property type="entry name" value="DNA-dir_RNAP_su2_dom"/>
</dbReference>
<evidence type="ECO:0000259" key="17">
    <source>
        <dbReference type="Pfam" id="PF04560"/>
    </source>
</evidence>
<dbReference type="InterPro" id="IPR007641">
    <property type="entry name" value="RNA_pol_Rpb2_7"/>
</dbReference>
<dbReference type="GO" id="GO:0032549">
    <property type="term" value="F:ribonucleoside binding"/>
    <property type="evidence" value="ECO:0007669"/>
    <property type="project" value="InterPro"/>
</dbReference>
<dbReference type="InterPro" id="IPR007121">
    <property type="entry name" value="RNA_pol_bsu_CS"/>
</dbReference>
<dbReference type="InterPro" id="IPR007646">
    <property type="entry name" value="RNA_pol_Rpb2_4"/>
</dbReference>
<evidence type="ECO:0000313" key="23">
    <source>
        <dbReference type="EMBL" id="SPO07156.1"/>
    </source>
</evidence>
<dbReference type="FunFam" id="2.40.50.150:FF:000002">
    <property type="entry name" value="DNA-directed RNA polymerase subunit beta"/>
    <property type="match status" value="1"/>
</dbReference>
<gene>
    <name evidence="23" type="ORF">DNG_09850</name>
</gene>
<sequence length="1256" mass="142502">MADYDDSYDYDDYEDTNITPEDCWAVIASFFDHKGLASQQVDSFNEFTTSSVQHLVNEYSHITLDQPSPPSNDGRTYALRRYEVNFGKVMVSRPSITESDGRESVLLPYECRDRNLTYASPLYIRITKKITLAVEEPIPLHEMDEEQRETYARTQVEPTEIHWEDEDVDPEQEDDKDDSKHIQFVGRLPVMVRSDICHLKHETEDGLFLLNECPYDQGGYFIINGSEKVLIAQERSAANIVQVFKKAQPSPYAYTAEIRSALERGSRLISQLALRLYTKGEKRGGASGGPFVRTTVPYVKAELPVAIVFRALGVVSDEDILNHICYDRNDSQMLEMLRPCIEEAFVVQDREVALDHIGKRGQGGYVLTRDKRIRTAKEILQKETLPHISQTEGSETRKAFFLGYMVHKLLQCALGRRDVDDRDHFGKKRLDLAGPLLAKLFRNIIRRINSELSAYMKMCIQQNKKFQIVNGIRLTTLTNGMKYSLATGNWGDQKKAMSSTAGVSQVLNRYTFASTLSHLRRTNTPIGRDGKLAKPRQLHNTHWGLVCPAETPEGQACGLVKNLSLMCFVSVGTPSDPIVEFMINRGMEVVEEYEPLRFPNATKVFVNGVWVGIHQDPKHLVGEMLNTRRAAYFPSEVSLVRDIRDREFKIFSDAGRVMRPLFVVHQEDKEHLKATKGSLVLTKNQVIQMSEERDLPLNERQIKWTDLVTSGAVEYLDAEEEETAMICMTPEDLDQYRLKKAGIDIPVDVGDDPNKRLKTRLNPTTHMYTHCEIHPSMILGICASIIPFPDHNQSPRNTYQSAMGKQAMGFFLTNYSRRMDTMANILYYPQKPLATTLAMEHLKFRELPAGQNAIVAIACYSGYNQEDSVIMNQSSIDRGIFRSLFFRSYTDCEKRVGINLVERFEKPFRSETLRLKHGTYDKLDDDGIVAPGVRVSGEDIIIGKTSPLSAEAQELGQRTTQHTQRDASTPLRSTESGIIDQVVMTTNQDGMRYVKVRVRTTKIPQIGDKFASRHGQKGTIGLTYRQEDMPFTREGITPDIIINPHAIPSRMTIAHLIECLLSKVATLKGLEGDATPFTDVTVDSVSALLRQEGYHSRGFEIMYNGHTGRKLRAQVFFGPTYYQRLRHMVDDKIHARARGPVQIMTRQPVEGRARDGGLRFGEMERDCMIAHGAASFLKERLFEVSDAFRVHICEICGLMTPIANLSKQSFECRPCKNKTKIAQVHIPYAAKLLFQELQSMNIAARMFTDRSGVTIR</sequence>
<dbReference type="InterPro" id="IPR037033">
    <property type="entry name" value="DNA-dir_RNAP_su2_hyb_sf"/>
</dbReference>
<dbReference type="Pfam" id="PF04563">
    <property type="entry name" value="RNA_pol_Rpb2_1"/>
    <property type="match status" value="1"/>
</dbReference>
<feature type="domain" description="DNA-directed RNA polymerase subunit 2 hybrid-binding" evidence="16">
    <location>
        <begin position="782"/>
        <end position="1154"/>
    </location>
</feature>
<dbReference type="Pfam" id="PF04567">
    <property type="entry name" value="RNA_pol_Rpb2_5"/>
    <property type="match status" value="1"/>
</dbReference>
<dbReference type="InterPro" id="IPR037034">
    <property type="entry name" value="RNA_pol_Rpb2_2_sf"/>
</dbReference>
<feature type="domain" description="RNA polymerase beta subunit protrusion" evidence="19">
    <location>
        <begin position="35"/>
        <end position="476"/>
    </location>
</feature>
<feature type="compositionally biased region" description="Acidic residues" evidence="15">
    <location>
        <begin position="163"/>
        <end position="176"/>
    </location>
</feature>
<keyword evidence="8" id="KW-0863">Zinc-finger</keyword>
<feature type="domain" description="RNA polymerase Rpb2" evidence="17">
    <location>
        <begin position="1156"/>
        <end position="1248"/>
    </location>
</feature>
<dbReference type="Gene3D" id="3.90.1800.10">
    <property type="entry name" value="RNA polymerase alpha subunit dimerisation domain"/>
    <property type="match status" value="1"/>
</dbReference>
<keyword evidence="24" id="KW-1185">Reference proteome</keyword>
<proteinExistence type="inferred from homology"/>
<evidence type="ECO:0000256" key="14">
    <source>
        <dbReference type="RuleBase" id="RU363031"/>
    </source>
</evidence>
<dbReference type="PANTHER" id="PTHR20856">
    <property type="entry name" value="DNA-DIRECTED RNA POLYMERASE I SUBUNIT 2"/>
    <property type="match status" value="1"/>
</dbReference>
<keyword evidence="4 14" id="KW-0240">DNA-directed RNA polymerase</keyword>
<comment type="similarity">
    <text evidence="2 13">Belongs to the RNA polymerase beta chain family.</text>
</comment>
<dbReference type="FunFam" id="3.90.1800.10:FF:000002">
    <property type="entry name" value="DNA-directed RNA polymerase subunit beta"/>
    <property type="match status" value="1"/>
</dbReference>
<dbReference type="EC" id="2.7.7.6" evidence="14"/>
<dbReference type="InterPro" id="IPR014724">
    <property type="entry name" value="RNA_pol_RPB2_OB-fold"/>
</dbReference>
<evidence type="ECO:0000259" key="18">
    <source>
        <dbReference type="Pfam" id="PF04561"/>
    </source>
</evidence>
<comment type="caution">
    <text evidence="23">The sequence shown here is derived from an EMBL/GenBank/DDBJ whole genome shotgun (WGS) entry which is preliminary data.</text>
</comment>
<dbReference type="Pfam" id="PF00562">
    <property type="entry name" value="RNA_pol_Rpb2_6"/>
    <property type="match status" value="1"/>
</dbReference>
<keyword evidence="10" id="KW-0460">Magnesium</keyword>
<feature type="compositionally biased region" description="Polar residues" evidence="15">
    <location>
        <begin position="956"/>
        <end position="973"/>
    </location>
</feature>
<dbReference type="Gene3D" id="2.40.50.150">
    <property type="match status" value="1"/>
</dbReference>
<dbReference type="GO" id="GO:0006351">
    <property type="term" value="P:DNA-templated transcription"/>
    <property type="evidence" value="ECO:0007669"/>
    <property type="project" value="InterPro"/>
</dbReference>
<feature type="domain" description="RNA polymerase Rpb2" evidence="18">
    <location>
        <begin position="289"/>
        <end position="431"/>
    </location>
</feature>
<evidence type="ECO:0000256" key="12">
    <source>
        <dbReference type="ARBA" id="ARBA00023242"/>
    </source>
</evidence>
<dbReference type="CDD" id="cd00653">
    <property type="entry name" value="RNA_pol_B_RPB2"/>
    <property type="match status" value="1"/>
</dbReference>
<feature type="domain" description="RNA polymerase Rpb2" evidence="20">
    <location>
        <begin position="505"/>
        <end position="569"/>
    </location>
</feature>
<comment type="subcellular location">
    <subcellularLocation>
        <location evidence="1">Nucleus</location>
    </subcellularLocation>
</comment>
<evidence type="ECO:0000256" key="15">
    <source>
        <dbReference type="SAM" id="MobiDB-lite"/>
    </source>
</evidence>
<evidence type="ECO:0000259" key="22">
    <source>
        <dbReference type="Pfam" id="PF04567"/>
    </source>
</evidence>
<dbReference type="GO" id="GO:0003899">
    <property type="term" value="F:DNA-directed RNA polymerase activity"/>
    <property type="evidence" value="ECO:0007669"/>
    <property type="project" value="UniProtKB-EC"/>
</dbReference>
<evidence type="ECO:0000256" key="8">
    <source>
        <dbReference type="ARBA" id="ARBA00022771"/>
    </source>
</evidence>
<comment type="subunit">
    <text evidence="3">Component of the RNA polymerase II (Pol II) complex consisting of 12 subunits.</text>
</comment>
<dbReference type="GO" id="GO:0005634">
    <property type="term" value="C:nucleus"/>
    <property type="evidence" value="ECO:0007669"/>
    <property type="project" value="UniProtKB-SubCell"/>
</dbReference>
<dbReference type="Pfam" id="PF04561">
    <property type="entry name" value="RNA_pol_Rpb2_2"/>
    <property type="match status" value="1"/>
</dbReference>